<comment type="caution">
    <text evidence="2">The sequence shown here is derived from an EMBL/GenBank/DDBJ whole genome shotgun (WGS) entry which is preliminary data.</text>
</comment>
<protein>
    <submittedName>
        <fullName evidence="2">Uncharacterized protein</fullName>
    </submittedName>
</protein>
<feature type="compositionally biased region" description="Basic and acidic residues" evidence="1">
    <location>
        <begin position="1"/>
        <end position="23"/>
    </location>
</feature>
<evidence type="ECO:0000256" key="1">
    <source>
        <dbReference type="SAM" id="MobiDB-lite"/>
    </source>
</evidence>
<accession>A0A8J7S2C6</accession>
<evidence type="ECO:0000313" key="2">
    <source>
        <dbReference type="EMBL" id="MBP5857293.1"/>
    </source>
</evidence>
<proteinExistence type="predicted"/>
<dbReference type="EMBL" id="JAGMWN010000004">
    <property type="protein sequence ID" value="MBP5857293.1"/>
    <property type="molecule type" value="Genomic_DNA"/>
</dbReference>
<name>A0A8J7S2C6_9PROT</name>
<dbReference type="RefSeq" id="WP_210681883.1">
    <property type="nucleotide sequence ID" value="NZ_JAGMWN010000004.1"/>
</dbReference>
<dbReference type="AlphaFoldDB" id="A0A8J7S2C6"/>
<feature type="region of interest" description="Disordered" evidence="1">
    <location>
        <begin position="1"/>
        <end position="68"/>
    </location>
</feature>
<sequence>MARKTDDKAAGRGGRYEIRDGARVRVARTRAPGAPAADPFGPPTRPTKPRGNAAGMPRGGDADSNKEG</sequence>
<gene>
    <name evidence="2" type="ORF">KAJ83_09755</name>
</gene>
<dbReference type="Proteomes" id="UP000672602">
    <property type="component" value="Unassembled WGS sequence"/>
</dbReference>
<organism evidence="2 3">
    <name type="scientific">Marivibrio halodurans</name>
    <dbReference type="NCBI Taxonomy" id="2039722"/>
    <lineage>
        <taxon>Bacteria</taxon>
        <taxon>Pseudomonadati</taxon>
        <taxon>Pseudomonadota</taxon>
        <taxon>Alphaproteobacteria</taxon>
        <taxon>Rhodospirillales</taxon>
        <taxon>Rhodospirillaceae</taxon>
        <taxon>Marivibrio</taxon>
    </lineage>
</organism>
<reference evidence="2" key="1">
    <citation type="submission" date="2021-04" db="EMBL/GenBank/DDBJ databases">
        <authorList>
            <person name="Zhang D.-C."/>
        </authorList>
    </citation>
    <scope>NUCLEOTIDE SEQUENCE</scope>
    <source>
        <strain evidence="2">CGMCC 1.15697</strain>
    </source>
</reference>
<keyword evidence="3" id="KW-1185">Reference proteome</keyword>
<evidence type="ECO:0000313" key="3">
    <source>
        <dbReference type="Proteomes" id="UP000672602"/>
    </source>
</evidence>